<name>A0A143BMK9_9BACT</name>
<dbReference type="Proteomes" id="UP000076404">
    <property type="component" value="Chromosome"/>
</dbReference>
<keyword evidence="2" id="KW-1185">Reference proteome</keyword>
<evidence type="ECO:0000313" key="2">
    <source>
        <dbReference type="Proteomes" id="UP000076404"/>
    </source>
</evidence>
<dbReference type="STRING" id="1379270.GEMMAAP_14855"/>
<sequence length="246" mass="26425">MTSPTNQPPHNEDDGVPHAPLDPWMLALVRNAADELDETVEVPRDMMWARIQRARREEAETAIVVPAAVTASRRPGFSRYTRQIAAAAAVLVAGVGIGRYVVPSAVPSATAAADSAARAGEALAMFNTDPARVAMQEHLVRTVTLLTSVRDDSPAGRGEAALGPLAKELLTTTRLLLDQPQLRDERTRRLLQDLELVLLQVIQARSTAPETQNAPRETLRETNLLTRVNALVTASSAADGAIYGGD</sequence>
<gene>
    <name evidence="1" type="ORF">GEMMAAP_14855</name>
</gene>
<reference evidence="1 2" key="1">
    <citation type="journal article" date="2014" name="Proc. Natl. Acad. Sci. U.S.A.">
        <title>Functional type 2 photosynthetic reaction centers found in the rare bacterial phylum Gemmatimonadetes.</title>
        <authorList>
            <person name="Zeng Y."/>
            <person name="Feng F."/>
            <person name="Medova H."/>
            <person name="Dean J."/>
            <person name="Koblizek M."/>
        </authorList>
    </citation>
    <scope>NUCLEOTIDE SEQUENCE [LARGE SCALE GENOMIC DNA]</scope>
    <source>
        <strain evidence="1 2">AP64</strain>
    </source>
</reference>
<proteinExistence type="predicted"/>
<protein>
    <recommendedName>
        <fullName evidence="3">DUF5667 domain-containing protein</fullName>
    </recommendedName>
</protein>
<accession>A0A143BMK9</accession>
<evidence type="ECO:0008006" key="3">
    <source>
        <dbReference type="Google" id="ProtNLM"/>
    </source>
</evidence>
<evidence type="ECO:0000313" key="1">
    <source>
        <dbReference type="EMBL" id="AMW05730.1"/>
    </source>
</evidence>
<dbReference type="AlphaFoldDB" id="A0A143BMK9"/>
<organism evidence="1 2">
    <name type="scientific">Gemmatimonas phototrophica</name>
    <dbReference type="NCBI Taxonomy" id="1379270"/>
    <lineage>
        <taxon>Bacteria</taxon>
        <taxon>Pseudomonadati</taxon>
        <taxon>Gemmatimonadota</taxon>
        <taxon>Gemmatimonadia</taxon>
        <taxon>Gemmatimonadales</taxon>
        <taxon>Gemmatimonadaceae</taxon>
        <taxon>Gemmatimonas</taxon>
    </lineage>
</organism>
<reference evidence="1 2" key="2">
    <citation type="journal article" date="2016" name="Environ. Microbiol. Rep.">
        <title>Metagenomic evidence for the presence of phototrophic Gemmatimonadetes bacteria in diverse environments.</title>
        <authorList>
            <person name="Zeng Y."/>
            <person name="Baumbach J."/>
            <person name="Barbosa E.G."/>
            <person name="Azevedo V."/>
            <person name="Zhang C."/>
            <person name="Koblizek M."/>
        </authorList>
    </citation>
    <scope>NUCLEOTIDE SEQUENCE [LARGE SCALE GENOMIC DNA]</scope>
    <source>
        <strain evidence="1 2">AP64</strain>
    </source>
</reference>
<dbReference type="eggNOG" id="ENOG502ZVYE">
    <property type="taxonomic scope" value="Bacteria"/>
</dbReference>
<dbReference type="EMBL" id="CP011454">
    <property type="protein sequence ID" value="AMW05730.1"/>
    <property type="molecule type" value="Genomic_DNA"/>
</dbReference>
<dbReference type="KEGG" id="gph:GEMMAAP_14855"/>
<dbReference type="RefSeq" id="WP_026848554.1">
    <property type="nucleotide sequence ID" value="NZ_CP011454.1"/>
</dbReference>